<gene>
    <name evidence="10" type="ORF">Amon01_000946300</name>
</gene>
<dbReference type="EMBL" id="BSXU01011211">
    <property type="protein sequence ID" value="GME74302.1"/>
    <property type="molecule type" value="Genomic_DNA"/>
</dbReference>
<comment type="similarity">
    <text evidence="2 9">Belongs to the nucleoporin Nup85 family.</text>
</comment>
<keyword evidence="5 9" id="KW-0653">Protein transport</keyword>
<keyword evidence="11" id="KW-1185">Reference proteome</keyword>
<dbReference type="AlphaFoldDB" id="A0A9W6T4C1"/>
<keyword evidence="6 9" id="KW-0811">Translocation</keyword>
<evidence type="ECO:0000256" key="7">
    <source>
        <dbReference type="ARBA" id="ARBA00023132"/>
    </source>
</evidence>
<evidence type="ECO:0000256" key="5">
    <source>
        <dbReference type="ARBA" id="ARBA00022927"/>
    </source>
</evidence>
<comment type="subunit">
    <text evidence="9">Component of the nuclear pore complex (NPC).</text>
</comment>
<evidence type="ECO:0000313" key="11">
    <source>
        <dbReference type="Proteomes" id="UP001165063"/>
    </source>
</evidence>
<comment type="caution">
    <text evidence="10">The sequence shown here is derived from an EMBL/GenBank/DDBJ whole genome shotgun (WGS) entry which is preliminary data.</text>
</comment>
<keyword evidence="4 9" id="KW-0509">mRNA transport</keyword>
<dbReference type="GO" id="GO:0006406">
    <property type="term" value="P:mRNA export from nucleus"/>
    <property type="evidence" value="ECO:0007669"/>
    <property type="project" value="TreeGrafter"/>
</dbReference>
<proteinExistence type="inferred from homology"/>
<organism evidence="10 11">
    <name type="scientific">Ambrosiozyma monospora</name>
    <name type="common">Yeast</name>
    <name type="synonym">Endomycopsis monosporus</name>
    <dbReference type="NCBI Taxonomy" id="43982"/>
    <lineage>
        <taxon>Eukaryota</taxon>
        <taxon>Fungi</taxon>
        <taxon>Dikarya</taxon>
        <taxon>Ascomycota</taxon>
        <taxon>Saccharomycotina</taxon>
        <taxon>Pichiomycetes</taxon>
        <taxon>Pichiales</taxon>
        <taxon>Pichiaceae</taxon>
        <taxon>Ambrosiozyma</taxon>
    </lineage>
</organism>
<evidence type="ECO:0000256" key="8">
    <source>
        <dbReference type="ARBA" id="ARBA00023242"/>
    </source>
</evidence>
<protein>
    <recommendedName>
        <fullName evidence="9">Nuclear pore complex protein Nup85</fullName>
    </recommendedName>
</protein>
<keyword evidence="7 9" id="KW-0906">Nuclear pore complex</keyword>
<dbReference type="GO" id="GO:0045893">
    <property type="term" value="P:positive regulation of DNA-templated transcription"/>
    <property type="evidence" value="ECO:0007669"/>
    <property type="project" value="TreeGrafter"/>
</dbReference>
<comment type="function">
    <text evidence="9">Functions as a component of the nuclear pore complex (NPC).</text>
</comment>
<name>A0A9W6T4C1_AMBMO</name>
<dbReference type="PANTHER" id="PTHR13373:SF21">
    <property type="entry name" value="NUCLEAR PORE COMPLEX PROTEIN NUP85"/>
    <property type="match status" value="1"/>
</dbReference>
<keyword evidence="8 9" id="KW-0539">Nucleus</keyword>
<dbReference type="GO" id="GO:0006606">
    <property type="term" value="P:protein import into nucleus"/>
    <property type="evidence" value="ECO:0007669"/>
    <property type="project" value="TreeGrafter"/>
</dbReference>
<evidence type="ECO:0000256" key="4">
    <source>
        <dbReference type="ARBA" id="ARBA00022816"/>
    </source>
</evidence>
<sequence>MGTSEHPYENFLFWSTYMKKLILRGFFDQATSSLDQSNYNLLKDEDPILFHLIDDFKLLLQNYNISGFSKNNRDFLLWKQTMVKLRDAAVIAECKNKAIATELYELICIASGYSSKIHEHSSSWYECFLAEYLYGLPSPELIDEYIKKALVYYNNPTPETTWEAACLDLFQGKYLTMISTLEYLDPSISAFIAILVEASGLLDK</sequence>
<comment type="subcellular location">
    <subcellularLocation>
        <location evidence="1 9">Nucleus</location>
        <location evidence="1 9">Nuclear pore complex</location>
    </subcellularLocation>
</comment>
<evidence type="ECO:0000256" key="3">
    <source>
        <dbReference type="ARBA" id="ARBA00022448"/>
    </source>
</evidence>
<reference evidence="10" key="1">
    <citation type="submission" date="2023-04" db="EMBL/GenBank/DDBJ databases">
        <title>Ambrosiozyma monospora NBRC 1965.</title>
        <authorList>
            <person name="Ichikawa N."/>
            <person name="Sato H."/>
            <person name="Tonouchi N."/>
        </authorList>
    </citation>
    <scope>NUCLEOTIDE SEQUENCE</scope>
    <source>
        <strain evidence="10">NBRC 1965</strain>
    </source>
</reference>
<dbReference type="GO" id="GO:0017056">
    <property type="term" value="F:structural constituent of nuclear pore"/>
    <property type="evidence" value="ECO:0007669"/>
    <property type="project" value="TreeGrafter"/>
</dbReference>
<accession>A0A9W6T4C1</accession>
<dbReference type="Proteomes" id="UP001165063">
    <property type="component" value="Unassembled WGS sequence"/>
</dbReference>
<dbReference type="PANTHER" id="PTHR13373">
    <property type="entry name" value="FROUNT PROTEIN-RELATED"/>
    <property type="match status" value="1"/>
</dbReference>
<evidence type="ECO:0000256" key="2">
    <source>
        <dbReference type="ARBA" id="ARBA00005573"/>
    </source>
</evidence>
<dbReference type="OrthoDB" id="17644at2759"/>
<keyword evidence="3 9" id="KW-0813">Transport</keyword>
<keyword evidence="9" id="KW-0472">Membrane</keyword>
<evidence type="ECO:0000256" key="1">
    <source>
        <dbReference type="ARBA" id="ARBA00004567"/>
    </source>
</evidence>
<evidence type="ECO:0000313" key="10">
    <source>
        <dbReference type="EMBL" id="GME74302.1"/>
    </source>
</evidence>
<evidence type="ECO:0000256" key="9">
    <source>
        <dbReference type="RuleBase" id="RU365073"/>
    </source>
</evidence>
<dbReference type="Pfam" id="PF07575">
    <property type="entry name" value="Nucleopor_Nup85"/>
    <property type="match status" value="1"/>
</dbReference>
<dbReference type="GO" id="GO:0031965">
    <property type="term" value="C:nuclear membrane"/>
    <property type="evidence" value="ECO:0007669"/>
    <property type="project" value="UniProtKB-UniRule"/>
</dbReference>
<evidence type="ECO:0000256" key="6">
    <source>
        <dbReference type="ARBA" id="ARBA00023010"/>
    </source>
</evidence>
<dbReference type="InterPro" id="IPR011502">
    <property type="entry name" value="Nucleoporin_Nup85"/>
</dbReference>
<dbReference type="GO" id="GO:0031080">
    <property type="term" value="C:nuclear pore outer ring"/>
    <property type="evidence" value="ECO:0007669"/>
    <property type="project" value="TreeGrafter"/>
</dbReference>